<dbReference type="PROSITE" id="PS50010">
    <property type="entry name" value="DH_2"/>
    <property type="match status" value="1"/>
</dbReference>
<dbReference type="Pfam" id="PF01363">
    <property type="entry name" value="FYVE"/>
    <property type="match status" value="1"/>
</dbReference>
<keyword evidence="6" id="KW-0862">Zinc</keyword>
<dbReference type="InterPro" id="IPR000306">
    <property type="entry name" value="Znf_FYVE"/>
</dbReference>
<dbReference type="SMART" id="SM00325">
    <property type="entry name" value="RhoGEF"/>
    <property type="match status" value="1"/>
</dbReference>
<feature type="compositionally biased region" description="Low complexity" evidence="9">
    <location>
        <begin position="45"/>
        <end position="55"/>
    </location>
</feature>
<proteinExistence type="predicted"/>
<dbReference type="GO" id="GO:0008270">
    <property type="term" value="F:zinc ion binding"/>
    <property type="evidence" value="ECO:0007669"/>
    <property type="project" value="UniProtKB-KW"/>
</dbReference>
<feature type="compositionally biased region" description="Low complexity" evidence="9">
    <location>
        <begin position="316"/>
        <end position="332"/>
    </location>
</feature>
<keyword evidence="5 8" id="KW-0863">Zinc-finger</keyword>
<dbReference type="InterPro" id="IPR013083">
    <property type="entry name" value="Znf_RING/FYVE/PHD"/>
</dbReference>
<keyword evidence="3" id="KW-0344">Guanine-nucleotide releasing factor</keyword>
<evidence type="ECO:0000256" key="3">
    <source>
        <dbReference type="ARBA" id="ARBA00022658"/>
    </source>
</evidence>
<dbReference type="PANTHER" id="PTHR12673">
    <property type="entry name" value="FACIOGENITAL DYSPLASIA PROTEIN"/>
    <property type="match status" value="1"/>
</dbReference>
<dbReference type="SUPFAM" id="SSF48065">
    <property type="entry name" value="DBL homology domain (DH-domain)"/>
    <property type="match status" value="1"/>
</dbReference>
<evidence type="ECO:0000313" key="14">
    <source>
        <dbReference type="Proteomes" id="UP000322234"/>
    </source>
</evidence>
<organism evidence="13 14">
    <name type="scientific">Bos mutus</name>
    <name type="common">wild yak</name>
    <dbReference type="NCBI Taxonomy" id="72004"/>
    <lineage>
        <taxon>Eukaryota</taxon>
        <taxon>Metazoa</taxon>
        <taxon>Chordata</taxon>
        <taxon>Craniata</taxon>
        <taxon>Vertebrata</taxon>
        <taxon>Euteleostomi</taxon>
        <taxon>Mammalia</taxon>
        <taxon>Eutheria</taxon>
        <taxon>Laurasiatheria</taxon>
        <taxon>Artiodactyla</taxon>
        <taxon>Ruminantia</taxon>
        <taxon>Pecora</taxon>
        <taxon>Bovidae</taxon>
        <taxon>Bovinae</taxon>
        <taxon>Bos</taxon>
    </lineage>
</organism>
<dbReference type="EMBL" id="VBQZ03000143">
    <property type="protein sequence ID" value="MXQ95726.1"/>
    <property type="molecule type" value="Genomic_DNA"/>
</dbReference>
<evidence type="ECO:0000313" key="13">
    <source>
        <dbReference type="EMBL" id="MXQ95726.1"/>
    </source>
</evidence>
<dbReference type="Gene3D" id="1.20.900.10">
    <property type="entry name" value="Dbl homology (DH) domain"/>
    <property type="match status" value="1"/>
</dbReference>
<dbReference type="Proteomes" id="UP000322234">
    <property type="component" value="Unassembled WGS sequence"/>
</dbReference>
<reference evidence="13" key="1">
    <citation type="submission" date="2019-10" db="EMBL/GenBank/DDBJ databases">
        <title>The sequence and de novo assembly of the wild yak genome.</title>
        <authorList>
            <person name="Liu Y."/>
        </authorList>
    </citation>
    <scope>NUCLEOTIDE SEQUENCE [LARGE SCALE GENOMIC DNA]</scope>
    <source>
        <strain evidence="13">WY2019</strain>
    </source>
</reference>
<feature type="compositionally biased region" description="Acidic residues" evidence="9">
    <location>
        <begin position="276"/>
        <end position="287"/>
    </location>
</feature>
<feature type="domain" description="PH" evidence="10">
    <location>
        <begin position="1208"/>
        <end position="1302"/>
    </location>
</feature>
<feature type="region of interest" description="Disordered" evidence="9">
    <location>
        <begin position="154"/>
        <end position="516"/>
    </location>
</feature>
<dbReference type="GO" id="GO:0005085">
    <property type="term" value="F:guanyl-nucleotide exchange factor activity"/>
    <property type="evidence" value="ECO:0007669"/>
    <property type="project" value="UniProtKB-KW"/>
</dbReference>
<evidence type="ECO:0000259" key="12">
    <source>
        <dbReference type="PROSITE" id="PS50178"/>
    </source>
</evidence>
<dbReference type="InterPro" id="IPR035899">
    <property type="entry name" value="DBL_dom_sf"/>
</dbReference>
<evidence type="ECO:0000256" key="6">
    <source>
        <dbReference type="ARBA" id="ARBA00022833"/>
    </source>
</evidence>
<dbReference type="PANTHER" id="PTHR12673:SF13">
    <property type="entry name" value="FYVE, RHOGEF AND PH DOMAIN-CONTAINING PROTEIN 5"/>
    <property type="match status" value="1"/>
</dbReference>
<dbReference type="SMART" id="SM00064">
    <property type="entry name" value="FYVE"/>
    <property type="match status" value="1"/>
</dbReference>
<dbReference type="FunFam" id="1.20.900.10:FF:000024">
    <property type="entry name" value="FYVE, RhoGEF and PH domain-containing protein 6"/>
    <property type="match status" value="1"/>
</dbReference>
<accession>A0A6B0S6Z1</accession>
<dbReference type="GO" id="GO:0005856">
    <property type="term" value="C:cytoskeleton"/>
    <property type="evidence" value="ECO:0007669"/>
    <property type="project" value="UniProtKB-SubCell"/>
</dbReference>
<dbReference type="CDD" id="cd15792">
    <property type="entry name" value="PH1_FGD5"/>
    <property type="match status" value="1"/>
</dbReference>
<evidence type="ECO:0000256" key="4">
    <source>
        <dbReference type="ARBA" id="ARBA00022723"/>
    </source>
</evidence>
<evidence type="ECO:0000256" key="2">
    <source>
        <dbReference type="ARBA" id="ARBA00022490"/>
    </source>
</evidence>
<keyword evidence="2" id="KW-0963">Cytoplasm</keyword>
<comment type="subcellular location">
    <subcellularLocation>
        <location evidence="1">Cytoplasm</location>
        <location evidence="1">Cytoskeleton</location>
    </subcellularLocation>
</comment>
<evidence type="ECO:0000259" key="11">
    <source>
        <dbReference type="PROSITE" id="PS50010"/>
    </source>
</evidence>
<name>A0A6B0S6Z1_9CETA</name>
<evidence type="ECO:0008006" key="15">
    <source>
        <dbReference type="Google" id="ProtNLM"/>
    </source>
</evidence>
<dbReference type="InterPro" id="IPR000219">
    <property type="entry name" value="DH_dom"/>
</dbReference>
<keyword evidence="14" id="KW-1185">Reference proteome</keyword>
<dbReference type="SUPFAM" id="SSF50729">
    <property type="entry name" value="PH domain-like"/>
    <property type="match status" value="2"/>
</dbReference>
<feature type="compositionally biased region" description="Acidic residues" evidence="9">
    <location>
        <begin position="347"/>
        <end position="364"/>
    </location>
</feature>
<evidence type="ECO:0000259" key="10">
    <source>
        <dbReference type="PROSITE" id="PS50003"/>
    </source>
</evidence>
<feature type="compositionally biased region" description="Pro residues" evidence="9">
    <location>
        <begin position="56"/>
        <end position="74"/>
    </location>
</feature>
<dbReference type="Pfam" id="PF00621">
    <property type="entry name" value="RhoGEF"/>
    <property type="match status" value="1"/>
</dbReference>
<dbReference type="InterPro" id="IPR017455">
    <property type="entry name" value="Znf_FYVE-rel"/>
</dbReference>
<feature type="domain" description="PH" evidence="10">
    <location>
        <begin position="1458"/>
        <end position="1576"/>
    </location>
</feature>
<feature type="domain" description="FYVE-type" evidence="12">
    <location>
        <begin position="1343"/>
        <end position="1396"/>
    </location>
</feature>
<comment type="caution">
    <text evidence="13">The sequence shown here is derived from an EMBL/GenBank/DDBJ whole genome shotgun (WGS) entry which is preliminary data.</text>
</comment>
<dbReference type="GO" id="GO:0005737">
    <property type="term" value="C:cytoplasm"/>
    <property type="evidence" value="ECO:0007669"/>
    <property type="project" value="TreeGrafter"/>
</dbReference>
<dbReference type="SMART" id="SM00233">
    <property type="entry name" value="PH"/>
    <property type="match status" value="2"/>
</dbReference>
<evidence type="ECO:0000256" key="8">
    <source>
        <dbReference type="PROSITE-ProRule" id="PRU00091"/>
    </source>
</evidence>
<evidence type="ECO:0000256" key="7">
    <source>
        <dbReference type="ARBA" id="ARBA00023212"/>
    </source>
</evidence>
<feature type="compositionally biased region" description="Basic and acidic residues" evidence="9">
    <location>
        <begin position="952"/>
        <end position="983"/>
    </location>
</feature>
<feature type="region of interest" description="Disordered" evidence="9">
    <location>
        <begin position="20"/>
        <end position="124"/>
    </location>
</feature>
<dbReference type="Gene3D" id="2.30.29.30">
    <property type="entry name" value="Pleckstrin-homology domain (PH domain)/Phosphotyrosine-binding domain (PTB)"/>
    <property type="match status" value="2"/>
</dbReference>
<feature type="region of interest" description="Disordered" evidence="9">
    <location>
        <begin position="726"/>
        <end position="745"/>
    </location>
</feature>
<keyword evidence="7" id="KW-0206">Cytoskeleton</keyword>
<feature type="region of interest" description="Disordered" evidence="9">
    <location>
        <begin position="949"/>
        <end position="983"/>
    </location>
</feature>
<dbReference type="Gene3D" id="3.30.40.10">
    <property type="entry name" value="Zinc/RING finger domain, C3HC4 (zinc finger)"/>
    <property type="match status" value="1"/>
</dbReference>
<protein>
    <recommendedName>
        <fullName evidence="15">FYVE, RhoGEF and PH domain-containing protein 5</fullName>
    </recommendedName>
</protein>
<dbReference type="PROSITE" id="PS50003">
    <property type="entry name" value="PH_DOMAIN"/>
    <property type="match status" value="2"/>
</dbReference>
<evidence type="ECO:0000256" key="9">
    <source>
        <dbReference type="SAM" id="MobiDB-lite"/>
    </source>
</evidence>
<evidence type="ECO:0000256" key="1">
    <source>
        <dbReference type="ARBA" id="ARBA00004245"/>
    </source>
</evidence>
<dbReference type="PROSITE" id="PS50178">
    <property type="entry name" value="ZF_FYVE"/>
    <property type="match status" value="1"/>
</dbReference>
<feature type="compositionally biased region" description="Low complexity" evidence="9">
    <location>
        <begin position="216"/>
        <end position="225"/>
    </location>
</feature>
<dbReference type="InterPro" id="IPR011993">
    <property type="entry name" value="PH-like_dom_sf"/>
</dbReference>
<gene>
    <name evidence="13" type="ORF">E5288_WYG018279</name>
</gene>
<dbReference type="Pfam" id="PF00169">
    <property type="entry name" value="PH"/>
    <property type="match status" value="2"/>
</dbReference>
<evidence type="ECO:0000256" key="5">
    <source>
        <dbReference type="ARBA" id="ARBA00022771"/>
    </source>
</evidence>
<feature type="domain" description="DH" evidence="11">
    <location>
        <begin position="987"/>
        <end position="1179"/>
    </location>
</feature>
<dbReference type="InterPro" id="IPR051092">
    <property type="entry name" value="FYVE_RhoGEF_PH"/>
</dbReference>
<dbReference type="InterPro" id="IPR001849">
    <property type="entry name" value="PH_domain"/>
</dbReference>
<keyword evidence="4" id="KW-0479">Metal-binding</keyword>
<sequence length="1637" mass="177917">MPHHVLLEAGLSQRQIFKHADGPCLPHLPGSEDRPGSRLPPRPPRASVSPDGTAATPPPTAPAVPYSPKPPVAPKPKAASSLTPQTPPKFCPSSLRPESLHSPNSSMSRGPKPPIAPKPRLATPSEWRASVYVINSLNKCSNGKLPCVDRGLYEEHRSTPECSESEADEDYIVAPRAPPGEDEARDAGCVENAVTGPPEAGEEEEGQDGGEGCGPAGSAAAEAWAVLSEQADRDVAPAPEDAEGPDCAGAVGTEDQTLASEEEEEKLAEEHRACSLEDEDGEAEPGEPGDGGAEPGDGWAESLSDSVPARLEVVEDTVVGGEEEPGAPGTPQEAEEEDAEPGHSVDEEGEGDDAGEEPPEDEESATGVPEAEVASDDPEVSREACEDAAGYGGQHGGQDEPADPAEAEAGQDPRQGEDPVQDEAAEESCHIIPFESDSVDDLVPPLSASPYEFFPTESTSFCSESYPRYSESAGESAQELGPEERAERDPEAGPGRERRGSAQGGAGEEGAPVPDVLVLPEDEDANPYEMGVGPTCGADPGEMETLGAQAALQELSPDAEGGLVPIDRKNVMARARPHSGKLAGYVPETVPEEMGPEAGSAAAGVGAAAAEARKTVLSLEGKPLDVGRALPAKPRGFTLYPRSFSVEGREIPVSLYREPEACGLEGHGIKRKEDNLSLPCVIGSSGSFSQRSHLPSSGTSTPSSMVDIPPPFDLACITKKPITKSSPSLLVESEPPDKHSKKKKSSFKRFLALTFKKKTESKVHVDVNVSSSRSSSESSYHGPARLLEMDRRSLSNSPQLRARTGKLRACDSPSSLIFCREGKRKGVPFSRTVSRVESFEDRSRPPFLPLPLTKPRSISFPNADTSDYENIPAMNSDYENIQIPPRRPARAGTFTKLFEDQSRALSTANENDGYVDMSSFNAFESKPQSADPEAESAYTEPYKVCPISAVAPKEDLTSEEERGSSEEEEDRAARDPTLPHKVEGQSRAHVIAQELLSSEKAYVEMLQHLYLDFHGAVVRALDEMDYEGKDPVGREELRRGLSELPAIHDLHQGILEELEERLAHWEGQQKVADVFLAREQEFAHHATHILQFDRYLSLLGENCLHAPRLAAAVREFEQSQQGGGQNVKHRLLRVVRRLFQYEALLTDYLNNLCPDSAEYDDTQGALTLISKITDRANDSMEQGENLQKLVHIEHSVRGQGDLLQPGREFLKEGTLMKVTGKNRRPRHLFLMSDVLLYTYPQKDGKYRLKSALAVASMKVSRPVMEKVPYALKIETPESCLTLSASSCAERDEWHSCVSRALPEDYKAQALAAFQHSVEIRERLGVSLGERPPTLVPVTHVMMCMNCGCDFSLTLRRHHCHACGKIVCRNCSRNKYPLKYLKDRMAKVCDGCYGELKKRGGDAPGIMRERPLSMSFPLSSARFSSSAFSSVFHSINPSAFRKQRKVPSALTEVAASGEGSAISGYLNRCKKGKRHWKKLWFVINGKVLYTYAAREDTVALESMPLLGFTVASSKEEGSSEASPTFHLYHKKTLFYSFKAEDSSLAQSPRASVEQMLVPLKQNCMGKTWEGSVLQLIKASLPPAAEVLCRRAFKSKVPPHFLMSLEDAALLISHYTVMPARSSLCLLWFIPENKMRFAA</sequence>
<dbReference type="CDD" id="cd15742">
    <property type="entry name" value="FYVE_FGD5"/>
    <property type="match status" value="1"/>
</dbReference>
<feature type="compositionally biased region" description="Basic and acidic residues" evidence="9">
    <location>
        <begin position="482"/>
        <end position="500"/>
    </location>
</feature>